<reference evidence="2" key="1">
    <citation type="submission" date="2021-03" db="EMBL/GenBank/DDBJ databases">
        <title>Chromosome level genome of the anhydrobiotic midge Polypedilum vanderplanki.</title>
        <authorList>
            <person name="Yoshida Y."/>
            <person name="Kikawada T."/>
            <person name="Gusev O."/>
        </authorList>
    </citation>
    <scope>NUCLEOTIDE SEQUENCE</scope>
    <source>
        <strain evidence="2">NIAS01</strain>
        <tissue evidence="2">Whole body or cell culture</tissue>
    </source>
</reference>
<name>A0A9J6BAY0_POLVA</name>
<accession>A0A9J6BAY0</accession>
<keyword evidence="3" id="KW-1185">Reference proteome</keyword>
<evidence type="ECO:0000313" key="3">
    <source>
        <dbReference type="Proteomes" id="UP001107558"/>
    </source>
</evidence>
<dbReference type="Proteomes" id="UP001107558">
    <property type="component" value="Chromosome 4"/>
</dbReference>
<feature type="region of interest" description="Disordered" evidence="1">
    <location>
        <begin position="47"/>
        <end position="67"/>
    </location>
</feature>
<comment type="caution">
    <text evidence="2">The sequence shown here is derived from an EMBL/GenBank/DDBJ whole genome shotgun (WGS) entry which is preliminary data.</text>
</comment>
<protein>
    <submittedName>
        <fullName evidence="2">Uncharacterized protein</fullName>
    </submittedName>
</protein>
<dbReference type="AlphaFoldDB" id="A0A9J6BAY0"/>
<dbReference type="EMBL" id="JADBJN010000004">
    <property type="protein sequence ID" value="KAG5666988.1"/>
    <property type="molecule type" value="Genomic_DNA"/>
</dbReference>
<sequence>MSGKNEKDKKSKTKDKDDRVLAHKAAETLNPSKNMKPLAAVVHPHFASGPSQVTQINQPTNRNNNTS</sequence>
<gene>
    <name evidence="2" type="ORF">PVAND_014991</name>
</gene>
<evidence type="ECO:0000256" key="1">
    <source>
        <dbReference type="SAM" id="MobiDB-lite"/>
    </source>
</evidence>
<feature type="region of interest" description="Disordered" evidence="1">
    <location>
        <begin position="1"/>
        <end position="35"/>
    </location>
</feature>
<proteinExistence type="predicted"/>
<organism evidence="2 3">
    <name type="scientific">Polypedilum vanderplanki</name>
    <name type="common">Sleeping chironomid midge</name>
    <dbReference type="NCBI Taxonomy" id="319348"/>
    <lineage>
        <taxon>Eukaryota</taxon>
        <taxon>Metazoa</taxon>
        <taxon>Ecdysozoa</taxon>
        <taxon>Arthropoda</taxon>
        <taxon>Hexapoda</taxon>
        <taxon>Insecta</taxon>
        <taxon>Pterygota</taxon>
        <taxon>Neoptera</taxon>
        <taxon>Endopterygota</taxon>
        <taxon>Diptera</taxon>
        <taxon>Nematocera</taxon>
        <taxon>Chironomoidea</taxon>
        <taxon>Chironomidae</taxon>
        <taxon>Chironominae</taxon>
        <taxon>Polypedilum</taxon>
        <taxon>Polypedilum</taxon>
    </lineage>
</organism>
<evidence type="ECO:0000313" key="2">
    <source>
        <dbReference type="EMBL" id="KAG5666988.1"/>
    </source>
</evidence>
<feature type="compositionally biased region" description="Basic and acidic residues" evidence="1">
    <location>
        <begin position="1"/>
        <end position="26"/>
    </location>
</feature>
<feature type="compositionally biased region" description="Polar residues" evidence="1">
    <location>
        <begin position="49"/>
        <end position="67"/>
    </location>
</feature>